<organism evidence="3 4">
    <name type="scientific">Tetrahymena thermophila (strain SB210)</name>
    <dbReference type="NCBI Taxonomy" id="312017"/>
    <lineage>
        <taxon>Eukaryota</taxon>
        <taxon>Sar</taxon>
        <taxon>Alveolata</taxon>
        <taxon>Ciliophora</taxon>
        <taxon>Intramacronucleata</taxon>
        <taxon>Oligohymenophorea</taxon>
        <taxon>Hymenostomatida</taxon>
        <taxon>Tetrahymenina</taxon>
        <taxon>Tetrahymenidae</taxon>
        <taxon>Tetrahymena</taxon>
    </lineage>
</organism>
<keyword evidence="4" id="KW-1185">Reference proteome</keyword>
<dbReference type="PANTHER" id="PTHR13228">
    <property type="entry name" value="CONSERVED OLIGOMERIC GOLGI COMPLEX COMPONENT 5"/>
    <property type="match status" value="1"/>
</dbReference>
<reference evidence="4" key="1">
    <citation type="journal article" date="2006" name="PLoS Biol.">
        <title>Macronuclear genome sequence of the ciliate Tetrahymena thermophila, a model eukaryote.</title>
        <authorList>
            <person name="Eisen J.A."/>
            <person name="Coyne R.S."/>
            <person name="Wu M."/>
            <person name="Wu D."/>
            <person name="Thiagarajan M."/>
            <person name="Wortman J.R."/>
            <person name="Badger J.H."/>
            <person name="Ren Q."/>
            <person name="Amedeo P."/>
            <person name="Jones K.M."/>
            <person name="Tallon L.J."/>
            <person name="Delcher A.L."/>
            <person name="Salzberg S.L."/>
            <person name="Silva J.C."/>
            <person name="Haas B.J."/>
            <person name="Majoros W.H."/>
            <person name="Farzad M."/>
            <person name="Carlton J.M."/>
            <person name="Smith R.K. Jr."/>
            <person name="Garg J."/>
            <person name="Pearlman R.E."/>
            <person name="Karrer K.M."/>
            <person name="Sun L."/>
            <person name="Manning G."/>
            <person name="Elde N.C."/>
            <person name="Turkewitz A.P."/>
            <person name="Asai D.J."/>
            <person name="Wilkes D.E."/>
            <person name="Wang Y."/>
            <person name="Cai H."/>
            <person name="Collins K."/>
            <person name="Stewart B.A."/>
            <person name="Lee S.R."/>
            <person name="Wilamowska K."/>
            <person name="Weinberg Z."/>
            <person name="Ruzzo W.L."/>
            <person name="Wloga D."/>
            <person name="Gaertig J."/>
            <person name="Frankel J."/>
            <person name="Tsao C.-C."/>
            <person name="Gorovsky M.A."/>
            <person name="Keeling P.J."/>
            <person name="Waller R.F."/>
            <person name="Patron N.J."/>
            <person name="Cherry J.M."/>
            <person name="Stover N.A."/>
            <person name="Krieger C.J."/>
            <person name="del Toro C."/>
            <person name="Ryder H.F."/>
            <person name="Williamson S.C."/>
            <person name="Barbeau R.A."/>
            <person name="Hamilton E.P."/>
            <person name="Orias E."/>
        </authorList>
    </citation>
    <scope>NUCLEOTIDE SEQUENCE [LARGE SCALE GENOMIC DNA]</scope>
    <source>
        <strain evidence="4">SB210</strain>
    </source>
</reference>
<evidence type="ECO:0000259" key="2">
    <source>
        <dbReference type="Pfam" id="PF20649"/>
    </source>
</evidence>
<dbReference type="InterPro" id="IPR048485">
    <property type="entry name" value="COG5_helical"/>
</dbReference>
<dbReference type="AlphaFoldDB" id="I7M8R1"/>
<evidence type="ECO:0000313" key="4">
    <source>
        <dbReference type="Proteomes" id="UP000009168"/>
    </source>
</evidence>
<dbReference type="InParanoid" id="I7M8R1"/>
<dbReference type="GeneID" id="7843766"/>
<protein>
    <recommendedName>
        <fullName evidence="2">Conserved oligomeric Golgi complex subunit 5 helical domain-containing protein</fullName>
    </recommendedName>
</protein>
<gene>
    <name evidence="3" type="ORF">TTHERM_00137660</name>
</gene>
<sequence length="780" mass="91355">MRHQTTVSGQEDRSSNVISAPEQQGLVENWKRQAISESTLNKLLEKDYDQQNFVLENLRDKDMADISEIHQKMSHLNSTLVTNLDVSLQKNYMALIGDMHKIKDFSLDIENCKDKMHKVQQSLISLHSLFTQNYETIQNKMPLLKNAKEAAVIVQKSIKYLQNLKILKSLVSSRYEITDLVKTSLILQEINEHAPALADLEFYENSKSFLLQVQEQVVKKAEKKFNDALLQKNQIEISQSIQIFFHLGILAEQLEQRANFSLKNSSASWRQVLIKEYSGEYQGALIVQIKNLLTEDYSNAQQMWLLNQSVKASRDPKSMESYETFLSGKNVLKLFDLFWNKQCLIVQQSFQKLQENQSKYTQNYKTVVSSYPRIFGMLENFVNNFNEYVLSFPDSIISYDFPELKKRFLNSLAILSPAYYQNLTQKVSSQSLKVIKLLQTFDQTPFNTLVSNVQSELETGLIVEFNFQAKDNFPSCALIYKQSSKIYISECQKFLQQVKQLYKGKQITIGESFALIYTLSIYKSQILDNLLNQEYNDQVDMEFYDTVLAEYVDYIQEVTRVYYLAGFNQNTNNFLSLYFTSQTQKVAYNQKIFTQMQTFFKNYSPYSYFEKSKYFDQLFLQEYYKYFQGFLRDFCFLIIYFYKNMSQNIDEQTSLGQEIEAMSSIIEKNGSSEFAASDMKLIINLQKIFYVDSKSASQIIQQSQDFTFYLKEGIIQLAFIQRLEQQINKPLISNLDYKESYSSFKSKLIKNIKSLISEYIQENQELISKFDEYDFLKDHH</sequence>
<feature type="domain" description="Conserved oligomeric Golgi complex subunit 5 helical" evidence="2">
    <location>
        <begin position="197"/>
        <end position="381"/>
    </location>
</feature>
<name>I7M8R1_TETTS</name>
<dbReference type="RefSeq" id="XP_001019748.2">
    <property type="nucleotide sequence ID" value="XM_001019748.2"/>
</dbReference>
<accession>I7M8R1</accession>
<dbReference type="GO" id="GO:0006891">
    <property type="term" value="P:intra-Golgi vesicle-mediated transport"/>
    <property type="evidence" value="ECO:0007669"/>
    <property type="project" value="InterPro"/>
</dbReference>
<proteinExistence type="predicted"/>
<dbReference type="InterPro" id="IPR019465">
    <property type="entry name" value="Cog5"/>
</dbReference>
<dbReference type="OrthoDB" id="18786at2759"/>
<dbReference type="PANTHER" id="PTHR13228:SF3">
    <property type="entry name" value="CONSERVED OLIGOMERIC GOLGI COMPLEX SUBUNIT 5"/>
    <property type="match status" value="1"/>
</dbReference>
<dbReference type="Pfam" id="PF20649">
    <property type="entry name" value="COG5_C"/>
    <property type="match status" value="1"/>
</dbReference>
<dbReference type="GO" id="GO:0017119">
    <property type="term" value="C:Golgi transport complex"/>
    <property type="evidence" value="ECO:0007669"/>
    <property type="project" value="InterPro"/>
</dbReference>
<dbReference type="KEGG" id="tet:TTHERM_00137660"/>
<dbReference type="Proteomes" id="UP000009168">
    <property type="component" value="Unassembled WGS sequence"/>
</dbReference>
<evidence type="ECO:0000313" key="3">
    <source>
        <dbReference type="EMBL" id="EAR99503.2"/>
    </source>
</evidence>
<dbReference type="eggNOG" id="ENOG502STIQ">
    <property type="taxonomic scope" value="Eukaryota"/>
</dbReference>
<dbReference type="EMBL" id="GG662639">
    <property type="protein sequence ID" value="EAR99503.2"/>
    <property type="molecule type" value="Genomic_DNA"/>
</dbReference>
<feature type="region of interest" description="Disordered" evidence="1">
    <location>
        <begin position="1"/>
        <end position="21"/>
    </location>
</feature>
<evidence type="ECO:0000256" key="1">
    <source>
        <dbReference type="SAM" id="MobiDB-lite"/>
    </source>
</evidence>